<keyword evidence="11" id="KW-1185">Reference proteome</keyword>
<evidence type="ECO:0000256" key="7">
    <source>
        <dbReference type="SAM" id="Phobius"/>
    </source>
</evidence>
<proteinExistence type="predicted"/>
<dbReference type="PANTHER" id="PTHR24221:SF654">
    <property type="entry name" value="ATP-BINDING CASSETTE SUB-FAMILY B MEMBER 6"/>
    <property type="match status" value="1"/>
</dbReference>
<feature type="transmembrane region" description="Helical" evidence="7">
    <location>
        <begin position="176"/>
        <end position="194"/>
    </location>
</feature>
<dbReference type="Gene3D" id="1.20.1560.10">
    <property type="entry name" value="ABC transporter type 1, transmembrane domain"/>
    <property type="match status" value="1"/>
</dbReference>
<feature type="transmembrane region" description="Helical" evidence="7">
    <location>
        <begin position="148"/>
        <end position="170"/>
    </location>
</feature>
<feature type="domain" description="ABC transmembrane type-1" evidence="9">
    <location>
        <begin position="20"/>
        <end position="318"/>
    </location>
</feature>
<dbReference type="InterPro" id="IPR036640">
    <property type="entry name" value="ABC1_TM_sf"/>
</dbReference>
<keyword evidence="2 7" id="KW-0812">Transmembrane</keyword>
<dbReference type="PROSITE" id="PS50929">
    <property type="entry name" value="ABC_TM1F"/>
    <property type="match status" value="1"/>
</dbReference>
<dbReference type="SUPFAM" id="SSF90123">
    <property type="entry name" value="ABC transporter transmembrane region"/>
    <property type="match status" value="1"/>
</dbReference>
<feature type="domain" description="ABC transporter" evidence="8">
    <location>
        <begin position="357"/>
        <end position="593"/>
    </location>
</feature>
<keyword evidence="6 7" id="KW-0472">Membrane</keyword>
<protein>
    <submittedName>
        <fullName evidence="10">ABC transporter ATP-binding protein/permease</fullName>
    </submittedName>
</protein>
<evidence type="ECO:0000313" key="11">
    <source>
        <dbReference type="Proteomes" id="UP000832097"/>
    </source>
</evidence>
<name>A0ABY4BU76_9MICO</name>
<dbReference type="InterPro" id="IPR027417">
    <property type="entry name" value="P-loop_NTPase"/>
</dbReference>
<dbReference type="PANTHER" id="PTHR24221">
    <property type="entry name" value="ATP-BINDING CASSETTE SUB-FAMILY B"/>
    <property type="match status" value="1"/>
</dbReference>
<accession>A0ABY4BU76</accession>
<gene>
    <name evidence="10" type="ORF">MTO99_11200</name>
</gene>
<dbReference type="InterPro" id="IPR011527">
    <property type="entry name" value="ABC1_TM_dom"/>
</dbReference>
<dbReference type="InterPro" id="IPR003439">
    <property type="entry name" value="ABC_transporter-like_ATP-bd"/>
</dbReference>
<organism evidence="10 11">
    <name type="scientific">Agromyces larvae</name>
    <dbReference type="NCBI Taxonomy" id="2929802"/>
    <lineage>
        <taxon>Bacteria</taxon>
        <taxon>Bacillati</taxon>
        <taxon>Actinomycetota</taxon>
        <taxon>Actinomycetes</taxon>
        <taxon>Micrococcales</taxon>
        <taxon>Microbacteriaceae</taxon>
        <taxon>Agromyces</taxon>
    </lineage>
</organism>
<evidence type="ECO:0000256" key="6">
    <source>
        <dbReference type="ARBA" id="ARBA00023136"/>
    </source>
</evidence>
<dbReference type="RefSeq" id="WP_243553689.1">
    <property type="nucleotide sequence ID" value="NZ_CP094528.1"/>
</dbReference>
<reference evidence="10 11" key="1">
    <citation type="submission" date="2022-03" db="EMBL/GenBank/DDBJ databases">
        <title>Mucilaginibacter sp. isolated from the gut of Protaetia brevitarsis seulensis larvae.</title>
        <authorList>
            <person name="Won M."/>
            <person name="Kim S.-J."/>
            <person name="Kwon S.-W."/>
        </authorList>
    </citation>
    <scope>NUCLEOTIDE SEQUENCE [LARGE SCALE GENOMIC DNA]</scope>
    <source>
        <strain evidence="10 11">CFWR-12</strain>
    </source>
</reference>
<dbReference type="EMBL" id="CP094528">
    <property type="protein sequence ID" value="UOE42757.1"/>
    <property type="molecule type" value="Genomic_DNA"/>
</dbReference>
<keyword evidence="3" id="KW-0547">Nucleotide-binding</keyword>
<feature type="transmembrane region" description="Helical" evidence="7">
    <location>
        <begin position="71"/>
        <end position="93"/>
    </location>
</feature>
<dbReference type="PROSITE" id="PS50893">
    <property type="entry name" value="ABC_TRANSPORTER_2"/>
    <property type="match status" value="1"/>
</dbReference>
<evidence type="ECO:0000256" key="2">
    <source>
        <dbReference type="ARBA" id="ARBA00022692"/>
    </source>
</evidence>
<dbReference type="SUPFAM" id="SSF52540">
    <property type="entry name" value="P-loop containing nucleoside triphosphate hydrolases"/>
    <property type="match status" value="1"/>
</dbReference>
<evidence type="ECO:0000256" key="5">
    <source>
        <dbReference type="ARBA" id="ARBA00022989"/>
    </source>
</evidence>
<dbReference type="Pfam" id="PF00664">
    <property type="entry name" value="ABC_membrane"/>
    <property type="match status" value="1"/>
</dbReference>
<sequence>MKRSTFRLLFSAPTRHRLTLGTLGTVATGFADAAGVALIVPLMQLLSGAAVDQGVLRWLDELFGSPGRETLAMYLAIITFGAFFLKGVAVIGFRWWLLGFLGREEAEMSTRLLRYFLNAPYGLHLKRSSADFIRVINDAVHVVFKQSVIGVMNIISELVTIIAVSITLVILVPVPAFLLLAYFLLIVALFYSVVRPAAKHAGTRLISSIARVYEGAMHALGGIKEIRIRHKAPYFLRRYSRARHDYAAAEHTAAFLGELPKYLFEVAFILGIAGISLYIFATMTPAESVSALAALTAAGFRLLPSVTRLVSSMSTVRLGRPSYEVVLADLRDAELAEENEAADDQVTAPFARLRRDVRFDNVTFTHDGRERPAVDNVSITVPVGESVALVGPSGAGKSTIVDLLLGLYAPESGTIRADGIEIHDMLPAWQQSVGLVPQEVYLLDDSLRANIAFGEEPEDVDPVRLAEAIDGAQLTELVAQLPEGLDTFIGERGIRLSGGQRQRIGIARALYTKPQLLVLDEATSALDNETEQRISETIANLHGTVTIVIIAHRLSTVRDCNEVIFLQDGRVAAAGGFDELQLLNDDFARLVKLGSLK</sequence>
<evidence type="ECO:0000256" key="1">
    <source>
        <dbReference type="ARBA" id="ARBA00004651"/>
    </source>
</evidence>
<dbReference type="SMART" id="SM00382">
    <property type="entry name" value="AAA"/>
    <property type="match status" value="1"/>
</dbReference>
<evidence type="ECO:0000256" key="4">
    <source>
        <dbReference type="ARBA" id="ARBA00022840"/>
    </source>
</evidence>
<keyword evidence="4 10" id="KW-0067">ATP-binding</keyword>
<dbReference type="GO" id="GO:0005524">
    <property type="term" value="F:ATP binding"/>
    <property type="evidence" value="ECO:0007669"/>
    <property type="project" value="UniProtKB-KW"/>
</dbReference>
<dbReference type="InterPro" id="IPR003593">
    <property type="entry name" value="AAA+_ATPase"/>
</dbReference>
<dbReference type="InterPro" id="IPR017871">
    <property type="entry name" value="ABC_transporter-like_CS"/>
</dbReference>
<evidence type="ECO:0000259" key="9">
    <source>
        <dbReference type="PROSITE" id="PS50929"/>
    </source>
</evidence>
<dbReference type="PROSITE" id="PS00211">
    <property type="entry name" value="ABC_TRANSPORTER_1"/>
    <property type="match status" value="1"/>
</dbReference>
<evidence type="ECO:0000256" key="3">
    <source>
        <dbReference type="ARBA" id="ARBA00022741"/>
    </source>
</evidence>
<evidence type="ECO:0000313" key="10">
    <source>
        <dbReference type="EMBL" id="UOE42757.1"/>
    </source>
</evidence>
<feature type="transmembrane region" description="Helical" evidence="7">
    <location>
        <begin position="262"/>
        <end position="283"/>
    </location>
</feature>
<dbReference type="Pfam" id="PF00005">
    <property type="entry name" value="ABC_tran"/>
    <property type="match status" value="1"/>
</dbReference>
<dbReference type="Gene3D" id="3.40.50.300">
    <property type="entry name" value="P-loop containing nucleotide triphosphate hydrolases"/>
    <property type="match status" value="1"/>
</dbReference>
<keyword evidence="5 7" id="KW-1133">Transmembrane helix</keyword>
<comment type="subcellular location">
    <subcellularLocation>
        <location evidence="1">Cell membrane</location>
        <topology evidence="1">Multi-pass membrane protein</topology>
    </subcellularLocation>
</comment>
<evidence type="ECO:0000259" key="8">
    <source>
        <dbReference type="PROSITE" id="PS50893"/>
    </source>
</evidence>
<dbReference type="Proteomes" id="UP000832097">
    <property type="component" value="Chromosome"/>
</dbReference>
<dbReference type="InterPro" id="IPR039421">
    <property type="entry name" value="Type_1_exporter"/>
</dbReference>